<comment type="caution">
    <text evidence="1">The sequence shown here is derived from an EMBL/GenBank/DDBJ whole genome shotgun (WGS) entry which is preliminary data.</text>
</comment>
<dbReference type="EMBL" id="MCGT01000002">
    <property type="protein sequence ID" value="ORX62390.1"/>
    <property type="molecule type" value="Genomic_DNA"/>
</dbReference>
<name>A0A1X2GWK4_9FUNG</name>
<accession>A0A1X2GWK4</accession>
<evidence type="ECO:0000313" key="2">
    <source>
        <dbReference type="Proteomes" id="UP000242146"/>
    </source>
</evidence>
<organism evidence="1 2">
    <name type="scientific">Hesseltinella vesiculosa</name>
    <dbReference type="NCBI Taxonomy" id="101127"/>
    <lineage>
        <taxon>Eukaryota</taxon>
        <taxon>Fungi</taxon>
        <taxon>Fungi incertae sedis</taxon>
        <taxon>Mucoromycota</taxon>
        <taxon>Mucoromycotina</taxon>
        <taxon>Mucoromycetes</taxon>
        <taxon>Mucorales</taxon>
        <taxon>Cunninghamellaceae</taxon>
        <taxon>Hesseltinella</taxon>
    </lineage>
</organism>
<dbReference type="AlphaFoldDB" id="A0A1X2GWK4"/>
<gene>
    <name evidence="1" type="ORF">DM01DRAFT_1370265</name>
</gene>
<proteinExistence type="predicted"/>
<protein>
    <submittedName>
        <fullName evidence="1">Uncharacterized protein</fullName>
    </submittedName>
</protein>
<dbReference type="OrthoDB" id="273230at2759"/>
<keyword evidence="2" id="KW-1185">Reference proteome</keyword>
<dbReference type="Proteomes" id="UP000242146">
    <property type="component" value="Unassembled WGS sequence"/>
</dbReference>
<evidence type="ECO:0000313" key="1">
    <source>
        <dbReference type="EMBL" id="ORX62390.1"/>
    </source>
</evidence>
<reference evidence="1 2" key="1">
    <citation type="submission" date="2016-07" db="EMBL/GenBank/DDBJ databases">
        <title>Pervasive Adenine N6-methylation of Active Genes in Fungi.</title>
        <authorList>
            <consortium name="DOE Joint Genome Institute"/>
            <person name="Mondo S.J."/>
            <person name="Dannebaum R.O."/>
            <person name="Kuo R.C."/>
            <person name="Labutti K."/>
            <person name="Haridas S."/>
            <person name="Kuo A."/>
            <person name="Salamov A."/>
            <person name="Ahrendt S.R."/>
            <person name="Lipzen A."/>
            <person name="Sullivan W."/>
            <person name="Andreopoulos W.B."/>
            <person name="Clum A."/>
            <person name="Lindquist E."/>
            <person name="Daum C."/>
            <person name="Ramamoorthy G.K."/>
            <person name="Gryganskyi A."/>
            <person name="Culley D."/>
            <person name="Magnuson J.K."/>
            <person name="James T.Y."/>
            <person name="O'Malley M.A."/>
            <person name="Stajich J.E."/>
            <person name="Spatafora J.W."/>
            <person name="Visel A."/>
            <person name="Grigoriev I.V."/>
        </authorList>
    </citation>
    <scope>NUCLEOTIDE SEQUENCE [LARGE SCALE GENOMIC DNA]</scope>
    <source>
        <strain evidence="1 2">NRRL 3301</strain>
    </source>
</reference>
<sequence length="164" mass="18519">MRIFGSATQTAPCQDTFLPRARSKSASSTSSNSSLIKRWSLPFHPIRKSHHEKEAGVTFGDLSSELEIKYRLAQDDLRFATETQGSVYFAADRQSAHDSIQACRQAYQRLLDHVQQKDIVQWLYTHWSPLFENMDQSLNAMNSFASAPLNTGYRTSASTAMKLP</sequence>